<sequence>MLSVVIVAFYKFVELPDYRDRKRPLRDLCQQQQVQGSILLAAEGINGTIAGTRQGIDTILAFLRQDVALADLTHKESLADFMPFTRMKVRLKREIVNLGMPDITPHKQVGQYVPSDEWNALISDPDVLLIDTRNDFEVELGTFKGAINPKIISFNQFPDFVGQNLDPTRHKKIAMFCTGGIRCEKATAYMLEQGFEEVYHLKDGILKYLEDTLEEDSLWQGGCFVFDGRITVEHQLQPVPIELCPMCHLAIQPAHRTSPKYELGVSCPNCADDLTLERVERARDRQKHRAQQAIQRGLPSPQDMQPS</sequence>
<dbReference type="Gene3D" id="3.30.70.100">
    <property type="match status" value="1"/>
</dbReference>
<dbReference type="InterPro" id="IPR001763">
    <property type="entry name" value="Rhodanese-like_dom"/>
</dbReference>
<accession>A0A3B0UJ10</accession>
<dbReference type="EMBL" id="UOEU01000075">
    <property type="protein sequence ID" value="VAW30658.1"/>
    <property type="molecule type" value="Genomic_DNA"/>
</dbReference>
<feature type="region of interest" description="Disordered" evidence="1">
    <location>
        <begin position="284"/>
        <end position="307"/>
    </location>
</feature>
<proteinExistence type="inferred from homology"/>
<dbReference type="InterPro" id="IPR040503">
    <property type="entry name" value="TRHO_N"/>
</dbReference>
<evidence type="ECO:0000313" key="3">
    <source>
        <dbReference type="EMBL" id="VAW30658.1"/>
    </source>
</evidence>
<protein>
    <submittedName>
        <fullName evidence="3">Rhodanese domain protein UPF0176</fullName>
    </submittedName>
</protein>
<dbReference type="AlphaFoldDB" id="A0A3B0UJ10"/>
<name>A0A3B0UJ10_9ZZZZ</name>
<dbReference type="Gene3D" id="3.40.250.10">
    <property type="entry name" value="Rhodanese-like domain"/>
    <property type="match status" value="1"/>
</dbReference>
<dbReference type="Pfam" id="PF00581">
    <property type="entry name" value="Rhodanese"/>
    <property type="match status" value="1"/>
</dbReference>
<dbReference type="SMART" id="SM00450">
    <property type="entry name" value="RHOD"/>
    <property type="match status" value="1"/>
</dbReference>
<dbReference type="HAMAP" id="MF_00469">
    <property type="entry name" value="TrhO"/>
    <property type="match status" value="1"/>
</dbReference>
<dbReference type="CDD" id="cd01518">
    <property type="entry name" value="RHOD_YceA"/>
    <property type="match status" value="1"/>
</dbReference>
<dbReference type="PANTHER" id="PTHR43268">
    <property type="entry name" value="THIOSULFATE SULFURTRANSFERASE/RHODANESE-LIKE DOMAIN-CONTAINING PROTEIN 2"/>
    <property type="match status" value="1"/>
</dbReference>
<dbReference type="InterPro" id="IPR020936">
    <property type="entry name" value="TrhO"/>
</dbReference>
<dbReference type="PROSITE" id="PS50206">
    <property type="entry name" value="RHODANESE_3"/>
    <property type="match status" value="1"/>
</dbReference>
<dbReference type="InterPro" id="IPR036873">
    <property type="entry name" value="Rhodanese-like_dom_sf"/>
</dbReference>
<reference evidence="3" key="1">
    <citation type="submission" date="2018-06" db="EMBL/GenBank/DDBJ databases">
        <authorList>
            <person name="Zhirakovskaya E."/>
        </authorList>
    </citation>
    <scope>NUCLEOTIDE SEQUENCE</scope>
</reference>
<evidence type="ECO:0000256" key="1">
    <source>
        <dbReference type="SAM" id="MobiDB-lite"/>
    </source>
</evidence>
<dbReference type="SUPFAM" id="SSF52821">
    <property type="entry name" value="Rhodanese/Cell cycle control phosphatase"/>
    <property type="match status" value="1"/>
</dbReference>
<organism evidence="3">
    <name type="scientific">hydrothermal vent metagenome</name>
    <dbReference type="NCBI Taxonomy" id="652676"/>
    <lineage>
        <taxon>unclassified sequences</taxon>
        <taxon>metagenomes</taxon>
        <taxon>ecological metagenomes</taxon>
    </lineage>
</organism>
<dbReference type="PANTHER" id="PTHR43268:SF3">
    <property type="entry name" value="RHODANESE-LIKE DOMAIN-CONTAINING PROTEIN 7-RELATED"/>
    <property type="match status" value="1"/>
</dbReference>
<feature type="domain" description="Rhodanese" evidence="2">
    <location>
        <begin position="123"/>
        <end position="217"/>
    </location>
</feature>
<evidence type="ECO:0000259" key="2">
    <source>
        <dbReference type="PROSITE" id="PS50206"/>
    </source>
</evidence>
<gene>
    <name evidence="3" type="ORF">MNBD_CHLOROFLEXI01-5182</name>
</gene>
<dbReference type="Pfam" id="PF17773">
    <property type="entry name" value="UPF0176_N"/>
    <property type="match status" value="1"/>
</dbReference>
<dbReference type="NCBIfam" id="NF001136">
    <property type="entry name" value="PRK00142.1-4"/>
    <property type="match status" value="1"/>
</dbReference>